<evidence type="ECO:0000313" key="2">
    <source>
        <dbReference type="Proteomes" id="UP001458880"/>
    </source>
</evidence>
<protein>
    <submittedName>
        <fullName evidence="1">Uncharacterized protein</fullName>
    </submittedName>
</protein>
<dbReference type="AlphaFoldDB" id="A0AAW1KH86"/>
<gene>
    <name evidence="1" type="ORF">QE152_g22903</name>
</gene>
<comment type="caution">
    <text evidence="1">The sequence shown here is derived from an EMBL/GenBank/DDBJ whole genome shotgun (WGS) entry which is preliminary data.</text>
</comment>
<reference evidence="1 2" key="1">
    <citation type="journal article" date="2024" name="BMC Genomics">
        <title>De novo assembly and annotation of Popillia japonica's genome with initial clues to its potential as an invasive pest.</title>
        <authorList>
            <person name="Cucini C."/>
            <person name="Boschi S."/>
            <person name="Funari R."/>
            <person name="Cardaioli E."/>
            <person name="Iannotti N."/>
            <person name="Marturano G."/>
            <person name="Paoli F."/>
            <person name="Bruttini M."/>
            <person name="Carapelli A."/>
            <person name="Frati F."/>
            <person name="Nardi F."/>
        </authorList>
    </citation>
    <scope>NUCLEOTIDE SEQUENCE [LARGE SCALE GENOMIC DNA]</scope>
    <source>
        <strain evidence="1">DMR45628</strain>
    </source>
</reference>
<accession>A0AAW1KH86</accession>
<proteinExistence type="predicted"/>
<organism evidence="1 2">
    <name type="scientific">Popillia japonica</name>
    <name type="common">Japanese beetle</name>
    <dbReference type="NCBI Taxonomy" id="7064"/>
    <lineage>
        <taxon>Eukaryota</taxon>
        <taxon>Metazoa</taxon>
        <taxon>Ecdysozoa</taxon>
        <taxon>Arthropoda</taxon>
        <taxon>Hexapoda</taxon>
        <taxon>Insecta</taxon>
        <taxon>Pterygota</taxon>
        <taxon>Neoptera</taxon>
        <taxon>Endopterygota</taxon>
        <taxon>Coleoptera</taxon>
        <taxon>Polyphaga</taxon>
        <taxon>Scarabaeiformia</taxon>
        <taxon>Scarabaeidae</taxon>
        <taxon>Rutelinae</taxon>
        <taxon>Popillia</taxon>
    </lineage>
</organism>
<sequence>MDVYSVRQRNSFYNRQSPTPLIWDSKCSNWAVEGWKRSYFYDETHFSAKFVRISPGFSESDHRIWEGTGLEYSRSEHLECFHFKAGTVLADLFCAEWRNLGPPNLGGNRIKIFKIRTS</sequence>
<name>A0AAW1KH86_POPJA</name>
<evidence type="ECO:0000313" key="1">
    <source>
        <dbReference type="EMBL" id="KAK9718917.1"/>
    </source>
</evidence>
<dbReference type="EMBL" id="JASPKY010000224">
    <property type="protein sequence ID" value="KAK9718917.1"/>
    <property type="molecule type" value="Genomic_DNA"/>
</dbReference>
<keyword evidence="2" id="KW-1185">Reference proteome</keyword>
<dbReference type="Proteomes" id="UP001458880">
    <property type="component" value="Unassembled WGS sequence"/>
</dbReference>